<dbReference type="InterPro" id="IPR049445">
    <property type="entry name" value="TetR_SbtR-like_C"/>
</dbReference>
<dbReference type="PANTHER" id="PTHR30055:SF234">
    <property type="entry name" value="HTH-TYPE TRANSCRIPTIONAL REGULATOR BETI"/>
    <property type="match status" value="1"/>
</dbReference>
<dbReference type="RefSeq" id="WP_345283071.1">
    <property type="nucleotide sequence ID" value="NZ_BAABAJ010000008.1"/>
</dbReference>
<evidence type="ECO:0000313" key="7">
    <source>
        <dbReference type="Proteomes" id="UP001501000"/>
    </source>
</evidence>
<sequence length="200" mass="21138">MPVNQGRGGPAPEPRRTDARLNRDRLVAAAHEEFAETGPGASLNRIARRAGVGPGTLYRHFPDRQALLVAVLADRIARLTARADLLLATEEPGAALARWLDALLVHARLHQGMGSALMVEASDGSGDECRRAVVEAARRVLARAQADGLARADLDPDDLVRLVAGIALSTAHGTDTGQPGRLLALVLDATAPRPDRPAAR</sequence>
<reference evidence="7" key="1">
    <citation type="journal article" date="2019" name="Int. J. Syst. Evol. Microbiol.">
        <title>The Global Catalogue of Microorganisms (GCM) 10K type strain sequencing project: providing services to taxonomists for standard genome sequencing and annotation.</title>
        <authorList>
            <consortium name="The Broad Institute Genomics Platform"/>
            <consortium name="The Broad Institute Genome Sequencing Center for Infectious Disease"/>
            <person name="Wu L."/>
            <person name="Ma J."/>
        </authorList>
    </citation>
    <scope>NUCLEOTIDE SEQUENCE [LARGE SCALE GENOMIC DNA]</scope>
    <source>
        <strain evidence="7">JCM 16956</strain>
    </source>
</reference>
<organism evidence="6 7">
    <name type="scientific">Streptomyces gulbargensis</name>
    <dbReference type="NCBI Taxonomy" id="364901"/>
    <lineage>
        <taxon>Bacteria</taxon>
        <taxon>Bacillati</taxon>
        <taxon>Actinomycetota</taxon>
        <taxon>Actinomycetes</taxon>
        <taxon>Kitasatosporales</taxon>
        <taxon>Streptomycetaceae</taxon>
        <taxon>Streptomyces</taxon>
    </lineage>
</organism>
<evidence type="ECO:0000256" key="1">
    <source>
        <dbReference type="ARBA" id="ARBA00023015"/>
    </source>
</evidence>
<keyword evidence="1" id="KW-0805">Transcription regulation</keyword>
<dbReference type="Pfam" id="PF00440">
    <property type="entry name" value="TetR_N"/>
    <property type="match status" value="1"/>
</dbReference>
<evidence type="ECO:0000256" key="2">
    <source>
        <dbReference type="ARBA" id="ARBA00023125"/>
    </source>
</evidence>
<gene>
    <name evidence="6" type="ORF">GCM10022244_32150</name>
</gene>
<comment type="caution">
    <text evidence="6">The sequence shown here is derived from an EMBL/GenBank/DDBJ whole genome shotgun (WGS) entry which is preliminary data.</text>
</comment>
<dbReference type="InterPro" id="IPR001647">
    <property type="entry name" value="HTH_TetR"/>
</dbReference>
<evidence type="ECO:0000313" key="6">
    <source>
        <dbReference type="EMBL" id="GAA3920574.1"/>
    </source>
</evidence>
<name>A0ABP7MGF0_9ACTN</name>
<feature type="DNA-binding region" description="H-T-H motif" evidence="4">
    <location>
        <begin position="42"/>
        <end position="61"/>
    </location>
</feature>
<dbReference type="SUPFAM" id="SSF48498">
    <property type="entry name" value="Tetracyclin repressor-like, C-terminal domain"/>
    <property type="match status" value="1"/>
</dbReference>
<dbReference type="InterPro" id="IPR036271">
    <property type="entry name" value="Tet_transcr_reg_TetR-rel_C_sf"/>
</dbReference>
<keyword evidence="3" id="KW-0804">Transcription</keyword>
<dbReference type="PRINTS" id="PR00455">
    <property type="entry name" value="HTHTETR"/>
</dbReference>
<evidence type="ECO:0000256" key="4">
    <source>
        <dbReference type="PROSITE-ProRule" id="PRU00335"/>
    </source>
</evidence>
<protein>
    <submittedName>
        <fullName evidence="6">TetR/AcrR family transcriptional regulator</fullName>
    </submittedName>
</protein>
<feature type="domain" description="HTH tetR-type" evidence="5">
    <location>
        <begin position="20"/>
        <end position="79"/>
    </location>
</feature>
<proteinExistence type="predicted"/>
<keyword evidence="7" id="KW-1185">Reference proteome</keyword>
<evidence type="ECO:0000259" key="5">
    <source>
        <dbReference type="PROSITE" id="PS50977"/>
    </source>
</evidence>
<dbReference type="PROSITE" id="PS50977">
    <property type="entry name" value="HTH_TETR_2"/>
    <property type="match status" value="1"/>
</dbReference>
<accession>A0ABP7MGF0</accession>
<dbReference type="InterPro" id="IPR050109">
    <property type="entry name" value="HTH-type_TetR-like_transc_reg"/>
</dbReference>
<dbReference type="EMBL" id="BAABAJ010000008">
    <property type="protein sequence ID" value="GAA3920574.1"/>
    <property type="molecule type" value="Genomic_DNA"/>
</dbReference>
<dbReference type="SUPFAM" id="SSF46689">
    <property type="entry name" value="Homeodomain-like"/>
    <property type="match status" value="1"/>
</dbReference>
<dbReference type="Pfam" id="PF21597">
    <property type="entry name" value="TetR_C_43"/>
    <property type="match status" value="1"/>
</dbReference>
<keyword evidence="2 4" id="KW-0238">DNA-binding</keyword>
<evidence type="ECO:0000256" key="3">
    <source>
        <dbReference type="ARBA" id="ARBA00023163"/>
    </source>
</evidence>
<dbReference type="InterPro" id="IPR009057">
    <property type="entry name" value="Homeodomain-like_sf"/>
</dbReference>
<dbReference type="Gene3D" id="1.10.357.10">
    <property type="entry name" value="Tetracycline Repressor, domain 2"/>
    <property type="match status" value="1"/>
</dbReference>
<dbReference type="Proteomes" id="UP001501000">
    <property type="component" value="Unassembled WGS sequence"/>
</dbReference>
<dbReference type="PANTHER" id="PTHR30055">
    <property type="entry name" value="HTH-TYPE TRANSCRIPTIONAL REGULATOR RUTR"/>
    <property type="match status" value="1"/>
</dbReference>